<gene>
    <name evidence="1" type="ORF">BGZ65_000918</name>
</gene>
<proteinExistence type="predicted"/>
<evidence type="ECO:0000313" key="1">
    <source>
        <dbReference type="EMBL" id="KAF9959021.1"/>
    </source>
</evidence>
<accession>A0A9P6J2S0</accession>
<protein>
    <submittedName>
        <fullName evidence="1">Uncharacterized protein</fullName>
    </submittedName>
</protein>
<dbReference type="EMBL" id="JAAAHW010006530">
    <property type="protein sequence ID" value="KAF9959021.1"/>
    <property type="molecule type" value="Genomic_DNA"/>
</dbReference>
<keyword evidence="2" id="KW-1185">Reference proteome</keyword>
<dbReference type="AlphaFoldDB" id="A0A9P6J2S0"/>
<evidence type="ECO:0000313" key="2">
    <source>
        <dbReference type="Proteomes" id="UP000749646"/>
    </source>
</evidence>
<sequence length="102" mass="12070">MSSFPISIGPQNYGELKIQQCLIETRHVIKDLEDFVHFQDLRPIESRLVDLNDLVMLPRNTQPPIEEEREKWRRLVYEAKALESKLVIMLMRLGYNTQSIPF</sequence>
<comment type="caution">
    <text evidence="1">The sequence shown here is derived from an EMBL/GenBank/DDBJ whole genome shotgun (WGS) entry which is preliminary data.</text>
</comment>
<name>A0A9P6J2S0_9FUNG</name>
<dbReference type="Proteomes" id="UP000749646">
    <property type="component" value="Unassembled WGS sequence"/>
</dbReference>
<reference evidence="1" key="1">
    <citation type="journal article" date="2020" name="Fungal Divers.">
        <title>Resolving the Mortierellaceae phylogeny through synthesis of multi-gene phylogenetics and phylogenomics.</title>
        <authorList>
            <person name="Vandepol N."/>
            <person name="Liber J."/>
            <person name="Desiro A."/>
            <person name="Na H."/>
            <person name="Kennedy M."/>
            <person name="Barry K."/>
            <person name="Grigoriev I.V."/>
            <person name="Miller A.N."/>
            <person name="O'Donnell K."/>
            <person name="Stajich J.E."/>
            <person name="Bonito G."/>
        </authorList>
    </citation>
    <scope>NUCLEOTIDE SEQUENCE</scope>
    <source>
        <strain evidence="1">MES-2147</strain>
    </source>
</reference>
<organism evidence="1 2">
    <name type="scientific">Modicella reniformis</name>
    <dbReference type="NCBI Taxonomy" id="1440133"/>
    <lineage>
        <taxon>Eukaryota</taxon>
        <taxon>Fungi</taxon>
        <taxon>Fungi incertae sedis</taxon>
        <taxon>Mucoromycota</taxon>
        <taxon>Mortierellomycotina</taxon>
        <taxon>Mortierellomycetes</taxon>
        <taxon>Mortierellales</taxon>
        <taxon>Mortierellaceae</taxon>
        <taxon>Modicella</taxon>
    </lineage>
</organism>